<keyword evidence="1" id="KW-0472">Membrane</keyword>
<keyword evidence="3" id="KW-1185">Reference proteome</keyword>
<keyword evidence="1" id="KW-1133">Transmembrane helix</keyword>
<keyword evidence="1" id="KW-0812">Transmembrane</keyword>
<organism evidence="2 3">
    <name type="scientific">Fulvimonas soli</name>
    <dbReference type="NCBI Taxonomy" id="155197"/>
    <lineage>
        <taxon>Bacteria</taxon>
        <taxon>Pseudomonadati</taxon>
        <taxon>Pseudomonadota</taxon>
        <taxon>Gammaproteobacteria</taxon>
        <taxon>Lysobacterales</taxon>
        <taxon>Rhodanobacteraceae</taxon>
        <taxon>Fulvimonas</taxon>
    </lineage>
</organism>
<evidence type="ECO:0000313" key="2">
    <source>
        <dbReference type="EMBL" id="PWK82729.1"/>
    </source>
</evidence>
<gene>
    <name evidence="2" type="ORF">C7456_11526</name>
</gene>
<sequence length="86" mass="9148">MTLLALALCLGGALLFYLASPQQRLRRAALPPRWRLAALLLAAAGALAWCRAAGPGPGLFAALTALMLGWVLLPYLGWWRPAAARP</sequence>
<protein>
    <recommendedName>
        <fullName evidence="4">DUF3325 family protein</fullName>
    </recommendedName>
</protein>
<evidence type="ECO:0000256" key="1">
    <source>
        <dbReference type="SAM" id="Phobius"/>
    </source>
</evidence>
<evidence type="ECO:0000313" key="3">
    <source>
        <dbReference type="Proteomes" id="UP000245812"/>
    </source>
</evidence>
<dbReference type="Proteomes" id="UP000245812">
    <property type="component" value="Unassembled WGS sequence"/>
</dbReference>
<dbReference type="AlphaFoldDB" id="A0A316HNA4"/>
<feature type="transmembrane region" description="Helical" evidence="1">
    <location>
        <begin position="59"/>
        <end position="78"/>
    </location>
</feature>
<comment type="caution">
    <text evidence="2">The sequence shown here is derived from an EMBL/GenBank/DDBJ whole genome shotgun (WGS) entry which is preliminary data.</text>
</comment>
<dbReference type="RefSeq" id="WP_109724621.1">
    <property type="nucleotide sequence ID" value="NZ_MSZV01000065.1"/>
</dbReference>
<reference evidence="2 3" key="1">
    <citation type="submission" date="2018-05" db="EMBL/GenBank/DDBJ databases">
        <title>Genomic Encyclopedia of Type Strains, Phase IV (KMG-IV): sequencing the most valuable type-strain genomes for metagenomic binning, comparative biology and taxonomic classification.</title>
        <authorList>
            <person name="Goeker M."/>
        </authorList>
    </citation>
    <scope>NUCLEOTIDE SEQUENCE [LARGE SCALE GENOMIC DNA]</scope>
    <source>
        <strain evidence="2 3">DSM 14263</strain>
    </source>
</reference>
<evidence type="ECO:0008006" key="4">
    <source>
        <dbReference type="Google" id="ProtNLM"/>
    </source>
</evidence>
<name>A0A316HNA4_9GAMM</name>
<proteinExistence type="predicted"/>
<dbReference type="EMBL" id="QGHC01000015">
    <property type="protein sequence ID" value="PWK82729.1"/>
    <property type="molecule type" value="Genomic_DNA"/>
</dbReference>
<feature type="transmembrane region" description="Helical" evidence="1">
    <location>
        <begin position="34"/>
        <end position="52"/>
    </location>
</feature>
<accession>A0A316HNA4</accession>